<proteinExistence type="predicted"/>
<evidence type="ECO:0000313" key="1">
    <source>
        <dbReference type="EMBL" id="KUK76127.1"/>
    </source>
</evidence>
<accession>A0A101HFV1</accession>
<comment type="caution">
    <text evidence="1">The sequence shown here is derived from an EMBL/GenBank/DDBJ whole genome shotgun (WGS) entry which is preliminary data.</text>
</comment>
<dbReference type="AlphaFoldDB" id="A0A101HFV1"/>
<organism evidence="1 2">
    <name type="scientific">candidate division WS6 bacterium 34_10</name>
    <dbReference type="NCBI Taxonomy" id="1641389"/>
    <lineage>
        <taxon>Bacteria</taxon>
        <taxon>Candidatus Dojkabacteria</taxon>
    </lineage>
</organism>
<reference evidence="2" key="1">
    <citation type="journal article" date="2015" name="MBio">
        <title>Genome-Resolved Metagenomic Analysis Reveals Roles for Candidate Phyla and Other Microbial Community Members in Biogeochemical Transformations in Oil Reservoirs.</title>
        <authorList>
            <person name="Hu P."/>
            <person name="Tom L."/>
            <person name="Singh A."/>
            <person name="Thomas B.C."/>
            <person name="Baker B.J."/>
            <person name="Piceno Y.M."/>
            <person name="Andersen G.L."/>
            <person name="Banfield J.F."/>
        </authorList>
    </citation>
    <scope>NUCLEOTIDE SEQUENCE [LARGE SCALE GENOMIC DNA]</scope>
</reference>
<protein>
    <submittedName>
        <fullName evidence="1">Uncharacterized protein</fullName>
    </submittedName>
</protein>
<gene>
    <name evidence="1" type="ORF">XD93_1090</name>
</gene>
<evidence type="ECO:0000313" key="2">
    <source>
        <dbReference type="Proteomes" id="UP000053904"/>
    </source>
</evidence>
<name>A0A101HFV1_9BACT</name>
<sequence length="232" mass="26886">MFNIFKNLFSTDSSTSFYSFYKKMIGWRESGVYPFPYNLPSSITFPGDFWKDVSKIYKETDQDGLERAIALFWADGELVLTSVVKGDDQSVRSSHNIRVNYVVHPTRRGYLRRELMIDGKVTKRTDVYHKKAPKKVTVEYLFNMHTHPAQEFNGKKVYSFFSLQDIKSLILSQAVVTGLVTDKLWLLVRTSETPANVKFENFTDADVTIENLKEKFKLGVYEAEFNKKAIKK</sequence>
<dbReference type="Proteomes" id="UP000053904">
    <property type="component" value="Unassembled WGS sequence"/>
</dbReference>
<dbReference type="EMBL" id="LGGO01000202">
    <property type="protein sequence ID" value="KUK76127.1"/>
    <property type="molecule type" value="Genomic_DNA"/>
</dbReference>